<dbReference type="Pfam" id="PF13716">
    <property type="entry name" value="CRAL_TRIO_2"/>
    <property type="match status" value="1"/>
</dbReference>
<proteinExistence type="predicted"/>
<protein>
    <recommendedName>
        <fullName evidence="1">CRAL-TRIO domain-containing protein</fullName>
    </recommendedName>
</protein>
<evidence type="ECO:0000259" key="1">
    <source>
        <dbReference type="SMART" id="SM00516"/>
    </source>
</evidence>
<dbReference type="InterPro" id="IPR001251">
    <property type="entry name" value="CRAL-TRIO_dom"/>
</dbReference>
<dbReference type="Gene3D" id="3.40.525.10">
    <property type="entry name" value="CRAL-TRIO lipid binding domain"/>
    <property type="match status" value="1"/>
</dbReference>
<dbReference type="InterPro" id="IPR036865">
    <property type="entry name" value="CRAL-TRIO_dom_sf"/>
</dbReference>
<dbReference type="SMART" id="SM00516">
    <property type="entry name" value="SEC14"/>
    <property type="match status" value="1"/>
</dbReference>
<dbReference type="SUPFAM" id="SSF52087">
    <property type="entry name" value="CRAL/TRIO domain"/>
    <property type="match status" value="1"/>
</dbReference>
<feature type="domain" description="CRAL-TRIO" evidence="1">
    <location>
        <begin position="11"/>
        <end position="160"/>
    </location>
</feature>
<dbReference type="CDD" id="cd00170">
    <property type="entry name" value="SEC14"/>
    <property type="match status" value="1"/>
</dbReference>
<evidence type="ECO:0000313" key="2">
    <source>
        <dbReference type="EMBL" id="CAK9205496.1"/>
    </source>
</evidence>
<accession>A0ABP0TY97</accession>
<gene>
    <name evidence="2" type="ORF">CSSPTR1EN2_LOCUS7877</name>
</gene>
<dbReference type="EMBL" id="OZ019907">
    <property type="protein sequence ID" value="CAK9205496.1"/>
    <property type="molecule type" value="Genomic_DNA"/>
</dbReference>
<organism evidence="2 3">
    <name type="scientific">Sphagnum troendelagicum</name>
    <dbReference type="NCBI Taxonomy" id="128251"/>
    <lineage>
        <taxon>Eukaryota</taxon>
        <taxon>Viridiplantae</taxon>
        <taxon>Streptophyta</taxon>
        <taxon>Embryophyta</taxon>
        <taxon>Bryophyta</taxon>
        <taxon>Sphagnophytina</taxon>
        <taxon>Sphagnopsida</taxon>
        <taxon>Sphagnales</taxon>
        <taxon>Sphagnaceae</taxon>
        <taxon>Sphagnum</taxon>
    </lineage>
</organism>
<name>A0ABP0TY97_9BRYO</name>
<reference evidence="2" key="1">
    <citation type="submission" date="2024-02" db="EMBL/GenBank/DDBJ databases">
        <authorList>
            <consortium name="ELIXIR-Norway"/>
            <consortium name="Elixir Norway"/>
        </authorList>
    </citation>
    <scope>NUCLEOTIDE SEQUENCE</scope>
</reference>
<dbReference type="PANTHER" id="PTHR48411">
    <property type="entry name" value="OS01G0948300 PROTEIN"/>
    <property type="match status" value="1"/>
</dbReference>
<dbReference type="Proteomes" id="UP001497512">
    <property type="component" value="Chromosome 15"/>
</dbReference>
<keyword evidence="3" id="KW-1185">Reference proteome</keyword>
<sequence length="264" mass="30440">MAGYENDDFADLEELKVLQLEGVDNKGRQIARIVGKFLPARVIDGDRLQAYILHKLHEELQDGPIVILYFHTCVQSGDNSPGILTLRRIYESLPQPLKLRLEAVYIVHPGIRSRLLLATLGRFFLSEGFYSKVVYIHRLEFLCDFVKDGQIEVPEFVWEHDQELESRPLMDYGLDVDPLQYNNMDALGPPHSRLSFRYYTCTKTWWQVFIYTSFIRDLVMSLKSRIAYCSLNVWPGMTGDEIDNAEEAYLDLSTTGHGFHKSLG</sequence>
<evidence type="ECO:0000313" key="3">
    <source>
        <dbReference type="Proteomes" id="UP001497512"/>
    </source>
</evidence>
<dbReference type="PANTHER" id="PTHR48411:SF1">
    <property type="entry name" value="OS01G0948300 PROTEIN"/>
    <property type="match status" value="1"/>
</dbReference>